<proteinExistence type="predicted"/>
<dbReference type="GO" id="GO:0003677">
    <property type="term" value="F:DNA binding"/>
    <property type="evidence" value="ECO:0007669"/>
    <property type="project" value="UniProtKB-KW"/>
</dbReference>
<dbReference type="OrthoDB" id="9816363at2"/>
<dbReference type="HOGENOM" id="CLU_060699_0_0_5"/>
<dbReference type="InterPro" id="IPR036388">
    <property type="entry name" value="WH-like_DNA-bd_sf"/>
</dbReference>
<dbReference type="Gene3D" id="3.40.50.1360">
    <property type="match status" value="1"/>
</dbReference>
<dbReference type="InterPro" id="IPR050313">
    <property type="entry name" value="Carb_Metab_HTH_regulators"/>
</dbReference>
<dbReference type="STRING" id="314265.R2601_13344"/>
<dbReference type="eggNOG" id="COG1349">
    <property type="taxonomic scope" value="Bacteria"/>
</dbReference>
<evidence type="ECO:0000256" key="2">
    <source>
        <dbReference type="ARBA" id="ARBA00023125"/>
    </source>
</evidence>
<keyword evidence="1" id="KW-0805">Transcription regulation</keyword>
<dbReference type="InterPro" id="IPR001034">
    <property type="entry name" value="DeoR_HTH"/>
</dbReference>
<dbReference type="PROSITE" id="PS51000">
    <property type="entry name" value="HTH_DEOR_2"/>
    <property type="match status" value="1"/>
</dbReference>
<dbReference type="EMBL" id="AATQ01000011">
    <property type="protein sequence ID" value="EAU46809.1"/>
    <property type="molecule type" value="Genomic_DNA"/>
</dbReference>
<comment type="caution">
    <text evidence="5">The sequence shown here is derived from an EMBL/GenBank/DDBJ whole genome shotgun (WGS) entry which is preliminary data.</text>
</comment>
<name>Q0FRP5_SALBH</name>
<reference evidence="5 6" key="1">
    <citation type="journal article" date="2010" name="J. Bacteriol.">
        <title>Genome sequences of Pelagibaca bermudensis HTCC2601T and Maritimibacter alkaliphilus HTCC2654T, the type strains of two marine Roseobacter genera.</title>
        <authorList>
            <person name="Thrash J.C."/>
            <person name="Cho J.C."/>
            <person name="Ferriera S."/>
            <person name="Johnson J."/>
            <person name="Vergin K.L."/>
            <person name="Giovannoni S.J."/>
        </authorList>
    </citation>
    <scope>NUCLEOTIDE SEQUENCE [LARGE SCALE GENOMIC DNA]</scope>
    <source>
        <strain evidence="6">DSM 26914 / JCM 13377 / KCTC 12554 / HTCC2601</strain>
    </source>
</reference>
<accession>Q0FRP5</accession>
<keyword evidence="3" id="KW-0804">Transcription</keyword>
<feature type="domain" description="HTH deoR-type" evidence="4">
    <location>
        <begin position="3"/>
        <end position="58"/>
    </location>
</feature>
<evidence type="ECO:0000313" key="5">
    <source>
        <dbReference type="EMBL" id="EAU46809.1"/>
    </source>
</evidence>
<dbReference type="SMART" id="SM00420">
    <property type="entry name" value="HTH_DEOR"/>
    <property type="match status" value="1"/>
</dbReference>
<dbReference type="InterPro" id="IPR018356">
    <property type="entry name" value="Tscrpt_reg_HTH_DeoR_CS"/>
</dbReference>
<dbReference type="PROSITE" id="PS00894">
    <property type="entry name" value="HTH_DEOR_1"/>
    <property type="match status" value="1"/>
</dbReference>
<keyword evidence="2" id="KW-0238">DNA-binding</keyword>
<evidence type="ECO:0000256" key="1">
    <source>
        <dbReference type="ARBA" id="ARBA00023015"/>
    </source>
</evidence>
<dbReference type="Pfam" id="PF08220">
    <property type="entry name" value="HTH_DeoR"/>
    <property type="match status" value="1"/>
</dbReference>
<organism evidence="5 6">
    <name type="scientific">Salipiger bermudensis (strain DSM 26914 / JCM 13377 / KCTC 12554 / HTCC2601)</name>
    <name type="common">Pelagibaca bermudensis</name>
    <dbReference type="NCBI Taxonomy" id="314265"/>
    <lineage>
        <taxon>Bacteria</taxon>
        <taxon>Pseudomonadati</taxon>
        <taxon>Pseudomonadota</taxon>
        <taxon>Alphaproteobacteria</taxon>
        <taxon>Rhodobacterales</taxon>
        <taxon>Roseobacteraceae</taxon>
        <taxon>Salipiger</taxon>
    </lineage>
</organism>
<evidence type="ECO:0000256" key="3">
    <source>
        <dbReference type="ARBA" id="ARBA00023163"/>
    </source>
</evidence>
<dbReference type="GO" id="GO:0003700">
    <property type="term" value="F:DNA-binding transcription factor activity"/>
    <property type="evidence" value="ECO:0007669"/>
    <property type="project" value="InterPro"/>
</dbReference>
<dbReference type="PANTHER" id="PTHR30363">
    <property type="entry name" value="HTH-TYPE TRANSCRIPTIONAL REGULATOR SRLR-RELATED"/>
    <property type="match status" value="1"/>
</dbReference>
<dbReference type="SUPFAM" id="SSF100950">
    <property type="entry name" value="NagB/RpiA/CoA transferase-like"/>
    <property type="match status" value="1"/>
</dbReference>
<protein>
    <submittedName>
        <fullName evidence="5">Transcriptional regulator, DeoR family protein</fullName>
    </submittedName>
</protein>
<dbReference type="AlphaFoldDB" id="Q0FRP5"/>
<dbReference type="PANTHER" id="PTHR30363:SF44">
    <property type="entry name" value="AGA OPERON TRANSCRIPTIONAL REPRESSOR-RELATED"/>
    <property type="match status" value="1"/>
</dbReference>
<dbReference type="PRINTS" id="PR00037">
    <property type="entry name" value="HTHLACR"/>
</dbReference>
<dbReference type="Proteomes" id="UP000006230">
    <property type="component" value="Unassembled WGS sequence"/>
</dbReference>
<dbReference type="Gene3D" id="1.10.10.10">
    <property type="entry name" value="Winged helix-like DNA-binding domain superfamily/Winged helix DNA-binding domain"/>
    <property type="match status" value="1"/>
</dbReference>
<dbReference type="RefSeq" id="WP_007794862.1">
    <property type="nucleotide sequence ID" value="NZ_DS022276.1"/>
</dbReference>
<dbReference type="Pfam" id="PF00455">
    <property type="entry name" value="DeoRC"/>
    <property type="match status" value="1"/>
</dbReference>
<dbReference type="InterPro" id="IPR036390">
    <property type="entry name" value="WH_DNA-bd_sf"/>
</dbReference>
<dbReference type="SUPFAM" id="SSF46785">
    <property type="entry name" value="Winged helix' DNA-binding domain"/>
    <property type="match status" value="1"/>
</dbReference>
<dbReference type="SMART" id="SM01134">
    <property type="entry name" value="DeoRC"/>
    <property type="match status" value="1"/>
</dbReference>
<dbReference type="InterPro" id="IPR014036">
    <property type="entry name" value="DeoR-like_C"/>
</dbReference>
<evidence type="ECO:0000259" key="4">
    <source>
        <dbReference type="PROSITE" id="PS51000"/>
    </source>
</evidence>
<keyword evidence="6" id="KW-1185">Reference proteome</keyword>
<sequence length="257" mass="27774">MKPAARREAIVQLVEDCGEVHVDALSEQFETSRETIRRDLNELDTAGRIRKFHGGARKTASFTDSGLTEGPFDARMVTMTAEKTAIGRCAAELFDEGAVIFVDTGSTTIAFARALARRRGLTVITNSPEIAGLLARPEGHHRLYLLGGEIAAEGRETLGALAIEQLGRFKAEHVVLTIGGMTRGEIMDYDLRETEMARAMVARSAKLTVLADHTKLDRAAVFEVAALSAVDRLVTDRAPEPEMAEALAEAGVEVVIA</sequence>
<evidence type="ECO:0000313" key="6">
    <source>
        <dbReference type="Proteomes" id="UP000006230"/>
    </source>
</evidence>
<gene>
    <name evidence="5" type="ORF">R2601_13344</name>
</gene>
<dbReference type="InterPro" id="IPR037171">
    <property type="entry name" value="NagB/RpiA_transferase-like"/>
</dbReference>